<feature type="region of interest" description="Disordered" evidence="7">
    <location>
        <begin position="1215"/>
        <end position="1397"/>
    </location>
</feature>
<keyword evidence="3" id="KW-0813">Transport</keyword>
<gene>
    <name evidence="9" type="ORF">MCUN1_003881</name>
</gene>
<dbReference type="GO" id="GO:0006896">
    <property type="term" value="P:Golgi to vacuole transport"/>
    <property type="evidence" value="ECO:0007669"/>
    <property type="project" value="TreeGrafter"/>
</dbReference>
<dbReference type="GO" id="GO:0000938">
    <property type="term" value="C:GARP complex"/>
    <property type="evidence" value="ECO:0007669"/>
    <property type="project" value="InterPro"/>
</dbReference>
<dbReference type="PANTHER" id="PTHR12965:SF0">
    <property type="entry name" value="VACUOLAR PROTEIN SORTING-ASSOCIATED PROTEIN 54"/>
    <property type="match status" value="1"/>
</dbReference>
<feature type="compositionally biased region" description="Polar residues" evidence="7">
    <location>
        <begin position="1318"/>
        <end position="1355"/>
    </location>
</feature>
<dbReference type="InterPro" id="IPR039745">
    <property type="entry name" value="Vps54"/>
</dbReference>
<comment type="similarity">
    <text evidence="2">Belongs to the VPS54 family.</text>
</comment>
<comment type="subcellular location">
    <subcellularLocation>
        <location evidence="1">Golgi apparatus</location>
        <location evidence="1">trans-Golgi network</location>
    </subcellularLocation>
</comment>
<evidence type="ECO:0000256" key="2">
    <source>
        <dbReference type="ARBA" id="ARBA00009150"/>
    </source>
</evidence>
<dbReference type="Proteomes" id="UP001219933">
    <property type="component" value="Chromosome 6"/>
</dbReference>
<feature type="compositionally biased region" description="Polar residues" evidence="7">
    <location>
        <begin position="1095"/>
        <end position="1109"/>
    </location>
</feature>
<feature type="compositionally biased region" description="Polar residues" evidence="7">
    <location>
        <begin position="925"/>
        <end position="961"/>
    </location>
</feature>
<evidence type="ECO:0000256" key="7">
    <source>
        <dbReference type="SAM" id="MobiDB-lite"/>
    </source>
</evidence>
<protein>
    <recommendedName>
        <fullName evidence="8">Vacuolar protein sorting-associated protein 54 C-terminal domain-containing protein</fullName>
    </recommendedName>
</protein>
<evidence type="ECO:0000259" key="8">
    <source>
        <dbReference type="Pfam" id="PF07928"/>
    </source>
</evidence>
<feature type="compositionally biased region" description="Low complexity" evidence="7">
    <location>
        <begin position="1032"/>
        <end position="1078"/>
    </location>
</feature>
<feature type="compositionally biased region" description="Basic and acidic residues" evidence="7">
    <location>
        <begin position="1144"/>
        <end position="1166"/>
    </location>
</feature>
<feature type="compositionally biased region" description="Polar residues" evidence="7">
    <location>
        <begin position="1170"/>
        <end position="1180"/>
    </location>
</feature>
<dbReference type="GO" id="GO:0042147">
    <property type="term" value="P:retrograde transport, endosome to Golgi"/>
    <property type="evidence" value="ECO:0007669"/>
    <property type="project" value="InterPro"/>
</dbReference>
<keyword evidence="5" id="KW-0333">Golgi apparatus</keyword>
<name>A0AAF0J8L9_9BASI</name>
<dbReference type="GO" id="GO:0015031">
    <property type="term" value="P:protein transport"/>
    <property type="evidence" value="ECO:0007669"/>
    <property type="project" value="UniProtKB-KW"/>
</dbReference>
<sequence length="1397" mass="150055">MPTEGAAGAAGVSLTGFHAISTILNHPTKRPAPIDAHAARFPPIGPASQELSELPAVDRARVNSYVEELGPLWERYERERGTTHKEHVQPRLPPLSAVPQAFFSTDFDLGRPATFDTITERYKRHAVAGMDDASSPYDVVLNQMLQEKLSYYSDVVEQHLVSEISAKSTSFFDALDTLQRLGSETSECIERIDTLHTQLDGIDTNVVQAGLQIVQEQHQRRALEAQQELLERVKTVVEQRDLAVLLVEHGELDDAVEVLERLDKIYDDELGQISALRPLRPQLNALRESVCDLLGNECVALLESRLTDASLLARAALDLCSDKDVRCDEVLPAKGTMWHAVPAQPEYSNALRRVWSLLVRAGGTGRGVSRLNGAVGDIVSRASIKALSHTKLLANGIDASTLTAADHDEYTTALASLLRTLLFLRRVVQHDASELSALLKELGATDVSVQLDELGVISCEQSHKMATHAILPRNSRLTELDMQGFIGHFSLIWRFVQLSEAEVSRPVVSLRGAALVQAKSYLVHLHRVRIDTAMKAVEEEVWSAVPPNAQVRQDVADLLASATSDVPAYVIPQVIHATLAASPAPQSTSGERTLAIGESSYHIVHASTVILHLLGEYVRVVINVPVFSAETMGWVIEFLKQFNSRTCQVVLGAGAMRSAGLKNITARHLALASQSLSVIVALVGPLRKTIKRHLGSKQEVLLTEFDKLLRDYREHQFEIHSKLLSIMSDRVQVHARALNNTDWNAPRNGDAPQQPIVDMVRETSTLHRVLTQYMERNVTEGIFSKVYGEIDSRIGAVISRVDVKTQDAYQKLVTDNEYLREKLGSLGAIEFRGENIADALKSKRPPPRSSTERAETATPVGYRPRFSFGKRPPTTQSPRVASMEAFEGPPNTDESENAPQSDTPETERTDGAQDAPASSLPAENVSASNPSGANDTASNKSVDAQAPDVSNEQDMQDSDNSVVEKPEAEQPADEQITQPPAEAPENAPEEIAEQKPADEQPAVTSPAPAPSAQASADTPASAQVSAPAPEDAQVSAPSAASVQPPASPASAQTPPTESSPTQDVAPAAPKSPTKAPVTPREEPAPTTPRTDKTDNSTAQSTPAGQVSPTKSDKPARPGRISLQQRLAEAAKRRGRVSASPAVTPKKDTSASGTEPEKSEAAKDDAAKAPNTETPAASVSAETGPDPKSNVTAPPEVPAIGTTAQEVIALEAAVEATAQAEASVSGAQQEQKPETAPDAEPKESSAADPAAQPGAAVESEEKQEAPAEPVGPEAKLDAKEEAQTAPLAEPETKATQSEFVEPEEAQAHTEQPQPDAKEATQSAVPQPETEQPEATQAEPQHSQPEATQAEPQQSQPEAKKEAQPNAVQSEAKASKADQPLVSLETQTDEPTQTADETQ</sequence>
<accession>A0AAF0J8L9</accession>
<dbReference type="Pfam" id="PF07928">
    <property type="entry name" value="Vps54"/>
    <property type="match status" value="1"/>
</dbReference>
<dbReference type="EMBL" id="CP119882">
    <property type="protein sequence ID" value="WFD36989.1"/>
    <property type="molecule type" value="Genomic_DNA"/>
</dbReference>
<evidence type="ECO:0000256" key="5">
    <source>
        <dbReference type="ARBA" id="ARBA00023034"/>
    </source>
</evidence>
<feature type="compositionally biased region" description="Low complexity" evidence="7">
    <location>
        <begin position="1245"/>
        <end position="1255"/>
    </location>
</feature>
<keyword evidence="6" id="KW-0175">Coiled coil</keyword>
<evidence type="ECO:0000256" key="1">
    <source>
        <dbReference type="ARBA" id="ARBA00004601"/>
    </source>
</evidence>
<feature type="domain" description="Vacuolar protein sorting-associated protein 54 C-terminal" evidence="8">
    <location>
        <begin position="599"/>
        <end position="730"/>
    </location>
</feature>
<proteinExistence type="inferred from homology"/>
<feature type="compositionally biased region" description="Basic and acidic residues" evidence="7">
    <location>
        <begin position="1230"/>
        <end position="1244"/>
    </location>
</feature>
<feature type="compositionally biased region" description="Polar residues" evidence="7">
    <location>
        <begin position="1382"/>
        <end position="1397"/>
    </location>
</feature>
<feature type="compositionally biased region" description="Low complexity" evidence="7">
    <location>
        <begin position="1000"/>
        <end position="1023"/>
    </location>
</feature>
<feature type="region of interest" description="Disordered" evidence="7">
    <location>
        <begin position="838"/>
        <end position="1198"/>
    </location>
</feature>
<evidence type="ECO:0000313" key="9">
    <source>
        <dbReference type="EMBL" id="WFD36989.1"/>
    </source>
</evidence>
<dbReference type="Gene3D" id="6.10.250.860">
    <property type="match status" value="1"/>
</dbReference>
<keyword evidence="4" id="KW-0653">Protein transport</keyword>
<reference evidence="9" key="1">
    <citation type="submission" date="2023-03" db="EMBL/GenBank/DDBJ databases">
        <title>Mating type loci evolution in Malassezia.</title>
        <authorList>
            <person name="Coelho M.A."/>
        </authorList>
    </citation>
    <scope>NUCLEOTIDE SEQUENCE</scope>
    <source>
        <strain evidence="9">CBS 11721</strain>
    </source>
</reference>
<dbReference type="GO" id="GO:0019905">
    <property type="term" value="F:syntaxin binding"/>
    <property type="evidence" value="ECO:0007669"/>
    <property type="project" value="TreeGrafter"/>
</dbReference>
<dbReference type="GO" id="GO:0005829">
    <property type="term" value="C:cytosol"/>
    <property type="evidence" value="ECO:0007669"/>
    <property type="project" value="GOC"/>
</dbReference>
<evidence type="ECO:0000256" key="4">
    <source>
        <dbReference type="ARBA" id="ARBA00022927"/>
    </source>
</evidence>
<organism evidence="9 10">
    <name type="scientific">Malassezia cuniculi</name>
    <dbReference type="NCBI Taxonomy" id="948313"/>
    <lineage>
        <taxon>Eukaryota</taxon>
        <taxon>Fungi</taxon>
        <taxon>Dikarya</taxon>
        <taxon>Basidiomycota</taxon>
        <taxon>Ustilaginomycotina</taxon>
        <taxon>Malasseziomycetes</taxon>
        <taxon>Malasseziales</taxon>
        <taxon>Malasseziaceae</taxon>
        <taxon>Malassezia</taxon>
    </lineage>
</organism>
<feature type="compositionally biased region" description="Basic and acidic residues" evidence="7">
    <location>
        <begin position="1079"/>
        <end position="1094"/>
    </location>
</feature>
<evidence type="ECO:0000256" key="3">
    <source>
        <dbReference type="ARBA" id="ARBA00022448"/>
    </source>
</evidence>
<dbReference type="InterPro" id="IPR012501">
    <property type="entry name" value="Vps54_C"/>
</dbReference>
<keyword evidence="10" id="KW-1185">Reference proteome</keyword>
<evidence type="ECO:0000313" key="10">
    <source>
        <dbReference type="Proteomes" id="UP001219933"/>
    </source>
</evidence>
<dbReference type="PANTHER" id="PTHR12965">
    <property type="entry name" value="VACUOLAR PROTEIN SORTING 54"/>
    <property type="match status" value="1"/>
</dbReference>
<evidence type="ECO:0000256" key="6">
    <source>
        <dbReference type="ARBA" id="ARBA00023054"/>
    </source>
</evidence>